<dbReference type="EMBL" id="AFBN01000115">
    <property type="protein sequence ID" value="EGF49348.1"/>
    <property type="molecule type" value="Genomic_DNA"/>
</dbReference>
<evidence type="ECO:0000313" key="2">
    <source>
        <dbReference type="Proteomes" id="UP000003416"/>
    </source>
</evidence>
<name>F3PYS8_9BACE</name>
<dbReference type="AlphaFoldDB" id="F3PYS8"/>
<dbReference type="Proteomes" id="UP000003416">
    <property type="component" value="Unassembled WGS sequence"/>
</dbReference>
<sequence>MMLYKERDLMFFYKEDSERAAEVMEFLTRPKNKPRVSYEDRKTILKVFVPQLVNKKKGKGMAGVRQTAKVLHQAIDFMDADGGNNPVGVDCIAAELNNLYHEMYPGE</sequence>
<dbReference type="HOGENOM" id="CLU_2231082_0_0_10"/>
<protein>
    <submittedName>
        <fullName evidence="1">Conserved domain protein</fullName>
    </submittedName>
</protein>
<gene>
    <name evidence="1" type="ORF">HMPREF9446_03984</name>
</gene>
<keyword evidence="2" id="KW-1185">Reference proteome</keyword>
<comment type="caution">
    <text evidence="1">The sequence shown here is derived from an EMBL/GenBank/DDBJ whole genome shotgun (WGS) entry which is preliminary data.</text>
</comment>
<organism evidence="1 2">
    <name type="scientific">Bacteroides fluxus YIT 12057</name>
    <dbReference type="NCBI Taxonomy" id="763034"/>
    <lineage>
        <taxon>Bacteria</taxon>
        <taxon>Pseudomonadati</taxon>
        <taxon>Bacteroidota</taxon>
        <taxon>Bacteroidia</taxon>
        <taxon>Bacteroidales</taxon>
        <taxon>Bacteroidaceae</taxon>
        <taxon>Bacteroides</taxon>
    </lineage>
</organism>
<dbReference type="GeneID" id="86051293"/>
<reference evidence="1 2" key="1">
    <citation type="submission" date="2011-02" db="EMBL/GenBank/DDBJ databases">
        <authorList>
            <person name="Weinstock G."/>
            <person name="Sodergren E."/>
            <person name="Clifton S."/>
            <person name="Fulton L."/>
            <person name="Fulton B."/>
            <person name="Courtney L."/>
            <person name="Fronick C."/>
            <person name="Harrison M."/>
            <person name="Strong C."/>
            <person name="Farmer C."/>
            <person name="Delahaunty K."/>
            <person name="Markovic C."/>
            <person name="Hall O."/>
            <person name="Minx P."/>
            <person name="Tomlinson C."/>
            <person name="Mitreva M."/>
            <person name="Hou S."/>
            <person name="Chen J."/>
            <person name="Wollam A."/>
            <person name="Pepin K.H."/>
            <person name="Johnson M."/>
            <person name="Bhonagiri V."/>
            <person name="Zhang X."/>
            <person name="Suruliraj S."/>
            <person name="Warren W."/>
            <person name="Chinwalla A."/>
            <person name="Mardis E.R."/>
            <person name="Wilson R.K."/>
        </authorList>
    </citation>
    <scope>NUCLEOTIDE SEQUENCE [LARGE SCALE GENOMIC DNA]</scope>
    <source>
        <strain evidence="1 2">YIT 12057</strain>
    </source>
</reference>
<dbReference type="eggNOG" id="ENOG5031J9N">
    <property type="taxonomic scope" value="Bacteria"/>
</dbReference>
<proteinExistence type="predicted"/>
<evidence type="ECO:0000313" key="1">
    <source>
        <dbReference type="EMBL" id="EGF49348.1"/>
    </source>
</evidence>
<dbReference type="STRING" id="763034.HMPREF9446_03984"/>
<dbReference type="RefSeq" id="WP_009127150.1">
    <property type="nucleotide sequence ID" value="NZ_GL882697.1"/>
</dbReference>
<accession>F3PYS8</accession>